<reference evidence="2 3" key="1">
    <citation type="submission" date="2023-07" db="EMBL/GenBank/DDBJ databases">
        <title>Genomic Encyclopedia of Type Strains, Phase IV (KMG-IV): sequencing the most valuable type-strain genomes for metagenomic binning, comparative biology and taxonomic classification.</title>
        <authorList>
            <person name="Goeker M."/>
        </authorList>
    </citation>
    <scope>NUCLEOTIDE SEQUENCE [LARGE SCALE GENOMIC DNA]</scope>
    <source>
        <strain evidence="2 3">DSM 1400</strain>
    </source>
</reference>
<feature type="transmembrane region" description="Helical" evidence="1">
    <location>
        <begin position="12"/>
        <end position="31"/>
    </location>
</feature>
<organism evidence="2 3">
    <name type="scientific">Hathewaya limosa</name>
    <name type="common">Clostridium limosum</name>
    <dbReference type="NCBI Taxonomy" id="1536"/>
    <lineage>
        <taxon>Bacteria</taxon>
        <taxon>Bacillati</taxon>
        <taxon>Bacillota</taxon>
        <taxon>Clostridia</taxon>
        <taxon>Eubacteriales</taxon>
        <taxon>Clostridiaceae</taxon>
        <taxon>Hathewaya</taxon>
    </lineage>
</organism>
<gene>
    <name evidence="2" type="ORF">QOZ93_000026</name>
</gene>
<evidence type="ECO:0008006" key="4">
    <source>
        <dbReference type="Google" id="ProtNLM"/>
    </source>
</evidence>
<accession>A0ABU0JMM0</accession>
<sequence length="196" mass="23200">MRDKVENKKVVVNIIVLIVLMMVLTIGELKLNSKLKLTAFSENNINELKQYKNPNGKLSYFLPKNWVTNEEKFNGGEITYHNEFKSPDKKIYGYVQLWNKKSDLKDFLYSSKEISSKQNVINNYKLEKFIFNNKKAYKLIYDMQISGTNTFRVEEYFIDIGDQFVRISFSVNKQNYREQMGRVFKTIVDTIKVNKK</sequence>
<evidence type="ECO:0000256" key="1">
    <source>
        <dbReference type="SAM" id="Phobius"/>
    </source>
</evidence>
<evidence type="ECO:0000313" key="3">
    <source>
        <dbReference type="Proteomes" id="UP001224418"/>
    </source>
</evidence>
<proteinExistence type="predicted"/>
<keyword evidence="1" id="KW-1133">Transmembrane helix</keyword>
<protein>
    <recommendedName>
        <fullName evidence="4">Membrane-associated protein</fullName>
    </recommendedName>
</protein>
<dbReference type="EMBL" id="JAUSWN010000001">
    <property type="protein sequence ID" value="MDQ0478325.1"/>
    <property type="molecule type" value="Genomic_DNA"/>
</dbReference>
<keyword evidence="1" id="KW-0812">Transmembrane</keyword>
<dbReference type="RefSeq" id="WP_307354655.1">
    <property type="nucleotide sequence ID" value="NZ_BAAACJ010000024.1"/>
</dbReference>
<keyword evidence="3" id="KW-1185">Reference proteome</keyword>
<evidence type="ECO:0000313" key="2">
    <source>
        <dbReference type="EMBL" id="MDQ0478325.1"/>
    </source>
</evidence>
<dbReference type="Proteomes" id="UP001224418">
    <property type="component" value="Unassembled WGS sequence"/>
</dbReference>
<keyword evidence="1" id="KW-0472">Membrane</keyword>
<comment type="caution">
    <text evidence="2">The sequence shown here is derived from an EMBL/GenBank/DDBJ whole genome shotgun (WGS) entry which is preliminary data.</text>
</comment>
<name>A0ABU0JMM0_HATLI</name>